<evidence type="ECO:0000313" key="3">
    <source>
        <dbReference type="Proteomes" id="UP000618240"/>
    </source>
</evidence>
<proteinExistence type="predicted"/>
<dbReference type="Proteomes" id="UP000618240">
    <property type="component" value="Unassembled WGS sequence"/>
</dbReference>
<comment type="caution">
    <text evidence="2">The sequence shown here is derived from an EMBL/GenBank/DDBJ whole genome shotgun (WGS) entry which is preliminary data.</text>
</comment>
<dbReference type="RefSeq" id="WP_225687701.1">
    <property type="nucleotide sequence ID" value="NZ_JAERSE020000002.1"/>
</dbReference>
<organism evidence="2 3">
    <name type="scientific">Chryseobacterium tagetis</name>
    <dbReference type="NCBI Taxonomy" id="2801334"/>
    <lineage>
        <taxon>Bacteria</taxon>
        <taxon>Pseudomonadati</taxon>
        <taxon>Bacteroidota</taxon>
        <taxon>Flavobacteriia</taxon>
        <taxon>Flavobacteriales</taxon>
        <taxon>Weeksellaceae</taxon>
        <taxon>Chryseobacterium group</taxon>
        <taxon>Chryseobacterium</taxon>
    </lineage>
</organism>
<protein>
    <submittedName>
        <fullName evidence="2">Uncharacterized protein</fullName>
    </submittedName>
</protein>
<sequence>MRKNLFLFTSLLGSSLLFSQVGVNTTNPQGVLHVDGKSSTATTNPTTGTPTAIQGSDDFVVTSSGSVGIGTSSPNASAILELNVANGSKKGFLGPKVALTSNTDITTIASPATGLLVYNLGTAGLATEGYMYWNGAEWIKFSTRSSVSPTVGELQCTTAYLSPKSYTAGVPYTGTLVVPYTGGNGGSYSAGTAIASTGVTGLTATLQQGDLEYGTGQLVYNVTGTPSQSSPELATFAINFGSQSCSAAVGSNSLARGEYAYFQGGGVLASASGVLFSSVDTMPTIENTFRLDVYAMSSSNGVNPISIRPRVYNISSSSKKYWWQGMTSIEGRGDGNVVLAPGGYQNLDNGMYLGYGKNMTTGGTPGTALDEAQNAEGYNFDFLFDGKWYKVEMSFSVDNMDNTNDADNVRRWYCRIARIY</sequence>
<reference evidence="2 3" key="1">
    <citation type="submission" date="2021-09" db="EMBL/GenBank/DDBJ databases">
        <title>Genome sequencing and assembly of Chryseobacterium sp. RG1.</title>
        <authorList>
            <person name="Chhetri G."/>
        </authorList>
    </citation>
    <scope>NUCLEOTIDE SEQUENCE [LARGE SCALE GENOMIC DNA]</scope>
    <source>
        <strain evidence="2 3">RG1</strain>
    </source>
</reference>
<gene>
    <name evidence="2" type="ORF">JI747_008375</name>
</gene>
<evidence type="ECO:0000256" key="1">
    <source>
        <dbReference type="SAM" id="SignalP"/>
    </source>
</evidence>
<evidence type="ECO:0000313" key="2">
    <source>
        <dbReference type="EMBL" id="MCA6067190.1"/>
    </source>
</evidence>
<keyword evidence="1" id="KW-0732">Signal</keyword>
<accession>A0ABS8A3L1</accession>
<feature type="signal peptide" evidence="1">
    <location>
        <begin position="1"/>
        <end position="19"/>
    </location>
</feature>
<feature type="chain" id="PRO_5047213448" evidence="1">
    <location>
        <begin position="20"/>
        <end position="420"/>
    </location>
</feature>
<name>A0ABS8A3L1_9FLAO</name>
<dbReference type="EMBL" id="JAERSE020000002">
    <property type="protein sequence ID" value="MCA6067190.1"/>
    <property type="molecule type" value="Genomic_DNA"/>
</dbReference>
<keyword evidence="3" id="KW-1185">Reference proteome</keyword>